<protein>
    <submittedName>
        <fullName evidence="1">Uncharacterized protein</fullName>
    </submittedName>
</protein>
<accession>A0A381JAN4</accession>
<dbReference type="AlphaFoldDB" id="A0A381JAN4"/>
<evidence type="ECO:0000313" key="1">
    <source>
        <dbReference type="EMBL" id="SUY48063.1"/>
    </source>
</evidence>
<name>A0A381JAN4_9CLOT</name>
<dbReference type="Proteomes" id="UP000254664">
    <property type="component" value="Unassembled WGS sequence"/>
</dbReference>
<reference evidence="1 2" key="1">
    <citation type="submission" date="2018-06" db="EMBL/GenBank/DDBJ databases">
        <authorList>
            <consortium name="Pathogen Informatics"/>
            <person name="Doyle S."/>
        </authorList>
    </citation>
    <scope>NUCLEOTIDE SEQUENCE [LARGE SCALE GENOMIC DNA]</scope>
    <source>
        <strain evidence="1 2">NCTC9836</strain>
    </source>
</reference>
<dbReference type="EMBL" id="UFWZ01000001">
    <property type="protein sequence ID" value="SUY48063.1"/>
    <property type="molecule type" value="Genomic_DNA"/>
</dbReference>
<proteinExistence type="predicted"/>
<keyword evidence="2" id="KW-1185">Reference proteome</keyword>
<sequence>MSSYALNRNYNLQLQVGTHLANHIDGVDGSTDGRLSYTTCQMVWK</sequence>
<dbReference type="RefSeq" id="WP_172556346.1">
    <property type="nucleotide sequence ID" value="NZ_UFWZ01000001.1"/>
</dbReference>
<evidence type="ECO:0000313" key="2">
    <source>
        <dbReference type="Proteomes" id="UP000254664"/>
    </source>
</evidence>
<gene>
    <name evidence="1" type="ORF">NCTC9836_02437</name>
</gene>
<organism evidence="1 2">
    <name type="scientific">Clostridium putrefaciens</name>
    <dbReference type="NCBI Taxonomy" id="99675"/>
    <lineage>
        <taxon>Bacteria</taxon>
        <taxon>Bacillati</taxon>
        <taxon>Bacillota</taxon>
        <taxon>Clostridia</taxon>
        <taxon>Eubacteriales</taxon>
        <taxon>Clostridiaceae</taxon>
        <taxon>Clostridium</taxon>
    </lineage>
</organism>